<dbReference type="InterPro" id="IPR003034">
    <property type="entry name" value="SAP_dom"/>
</dbReference>
<evidence type="ECO:0000259" key="3">
    <source>
        <dbReference type="PROSITE" id="PS50800"/>
    </source>
</evidence>
<sequence>MEPSYEKLTVVKLREELKNRNLLSTGKKKELVKRLEESDLIQLQNSPTSNRNQSKTKERGLPVSGTKQELMIRLNLASNNVPLFSPSAKEISPASSPRRTKSEDLPVDLFEEMKNVRKRSKFYSEKESLSSTPELPSNETDEYVNIVRNPIKTLSLFSDAVCEKGSAFFVECKKHKFLMGLLFTVLAFFHQFEKIVLWYGLWFVYGVASSIGLGFGLHTFVLFLGPFIAKVAIAAFHCNSIDFSMVGFSDIHCVKSPGSLIGALDVINKVKYEAFFWGAGTAFGELPPFFIARASAAIGIFDDTFNDMLKLSKSKITNTRDWVKVKMFQMMTSLGFWGVLLGASIPNPVFDFAGIGCGINKVPFWTFFSATFIGKAIVKTFIQTSFVIYLFEKENIDNAISIIKSFHLHLGTLMEAFIDEKRSQFIEEVVVHHDNSKFDFLYKLFISTLIIFFVGSIINQIARIQLKKRK</sequence>
<feature type="domain" description="SAP" evidence="3">
    <location>
        <begin position="5"/>
        <end position="39"/>
    </location>
</feature>
<dbReference type="Proteomes" id="UP000281549">
    <property type="component" value="Unassembled WGS sequence"/>
</dbReference>
<feature type="transmembrane region" description="Helical" evidence="2">
    <location>
        <begin position="327"/>
        <end position="345"/>
    </location>
</feature>
<name>A0A4P9YLS2_ROZAC</name>
<evidence type="ECO:0000313" key="5">
    <source>
        <dbReference type="Proteomes" id="UP000281549"/>
    </source>
</evidence>
<accession>A0A4P9YLS2</accession>
<proteinExistence type="predicted"/>
<evidence type="ECO:0000256" key="2">
    <source>
        <dbReference type="SAM" id="Phobius"/>
    </source>
</evidence>
<dbReference type="SMART" id="SM00513">
    <property type="entry name" value="SAP"/>
    <property type="match status" value="2"/>
</dbReference>
<dbReference type="Gene3D" id="1.10.720.30">
    <property type="entry name" value="SAP domain"/>
    <property type="match status" value="1"/>
</dbReference>
<gene>
    <name evidence="4" type="ORF">ROZALSC1DRAFT_27929</name>
</gene>
<keyword evidence="2" id="KW-0472">Membrane</keyword>
<feature type="transmembrane region" description="Helical" evidence="2">
    <location>
        <begin position="440"/>
        <end position="462"/>
    </location>
</feature>
<dbReference type="EMBL" id="ML005041">
    <property type="protein sequence ID" value="RKP20607.1"/>
    <property type="molecule type" value="Genomic_DNA"/>
</dbReference>
<dbReference type="Pfam" id="PF02037">
    <property type="entry name" value="SAP"/>
    <property type="match status" value="1"/>
</dbReference>
<feature type="transmembrane region" description="Helical" evidence="2">
    <location>
        <begin position="177"/>
        <end position="196"/>
    </location>
</feature>
<keyword evidence="2" id="KW-1133">Transmembrane helix</keyword>
<dbReference type="SUPFAM" id="SSF68906">
    <property type="entry name" value="SAP domain"/>
    <property type="match status" value="1"/>
</dbReference>
<feature type="region of interest" description="Disordered" evidence="1">
    <location>
        <begin position="42"/>
        <end position="63"/>
    </location>
</feature>
<dbReference type="InterPro" id="IPR036361">
    <property type="entry name" value="SAP_dom_sf"/>
</dbReference>
<feature type="compositionally biased region" description="Polar residues" evidence="1">
    <location>
        <begin position="42"/>
        <end position="53"/>
    </location>
</feature>
<dbReference type="PROSITE" id="PS50800">
    <property type="entry name" value="SAP"/>
    <property type="match status" value="1"/>
</dbReference>
<keyword evidence="2" id="KW-0812">Transmembrane</keyword>
<dbReference type="AlphaFoldDB" id="A0A4P9YLS2"/>
<reference evidence="5" key="1">
    <citation type="journal article" date="2018" name="Nat. Microbiol.">
        <title>Leveraging single-cell genomics to expand the fungal tree of life.</title>
        <authorList>
            <person name="Ahrendt S.R."/>
            <person name="Quandt C.A."/>
            <person name="Ciobanu D."/>
            <person name="Clum A."/>
            <person name="Salamov A."/>
            <person name="Andreopoulos B."/>
            <person name="Cheng J.F."/>
            <person name="Woyke T."/>
            <person name="Pelin A."/>
            <person name="Henrissat B."/>
            <person name="Reynolds N.K."/>
            <person name="Benny G.L."/>
            <person name="Smith M.E."/>
            <person name="James T.Y."/>
            <person name="Grigoriev I.V."/>
        </authorList>
    </citation>
    <scope>NUCLEOTIDE SEQUENCE [LARGE SCALE GENOMIC DNA]</scope>
    <source>
        <strain evidence="5">CSF55</strain>
    </source>
</reference>
<organism evidence="4 5">
    <name type="scientific">Rozella allomycis (strain CSF55)</name>
    <dbReference type="NCBI Taxonomy" id="988480"/>
    <lineage>
        <taxon>Eukaryota</taxon>
        <taxon>Fungi</taxon>
        <taxon>Fungi incertae sedis</taxon>
        <taxon>Cryptomycota</taxon>
        <taxon>Cryptomycota incertae sedis</taxon>
        <taxon>Rozella</taxon>
    </lineage>
</organism>
<protein>
    <recommendedName>
        <fullName evidence="3">SAP domain-containing protein</fullName>
    </recommendedName>
</protein>
<evidence type="ECO:0000313" key="4">
    <source>
        <dbReference type="EMBL" id="RKP20607.1"/>
    </source>
</evidence>
<evidence type="ECO:0000256" key="1">
    <source>
        <dbReference type="SAM" id="MobiDB-lite"/>
    </source>
</evidence>